<proteinExistence type="predicted"/>
<evidence type="ECO:0000313" key="3">
    <source>
        <dbReference type="Proteomes" id="UP000607397"/>
    </source>
</evidence>
<organism evidence="2 3">
    <name type="scientific">Petrachloros mirabilis ULC683</name>
    <dbReference type="NCBI Taxonomy" id="2781853"/>
    <lineage>
        <taxon>Bacteria</taxon>
        <taxon>Bacillati</taxon>
        <taxon>Cyanobacteriota</taxon>
        <taxon>Cyanophyceae</taxon>
        <taxon>Synechococcales</taxon>
        <taxon>Petrachlorosaceae</taxon>
        <taxon>Petrachloros</taxon>
        <taxon>Petrachloros mirabilis</taxon>
    </lineage>
</organism>
<dbReference type="RefSeq" id="WP_161823779.1">
    <property type="nucleotide sequence ID" value="NZ_WVIC01000003.1"/>
</dbReference>
<sequence>MPKKTSESQPLIYQLKVSLKRLRPPIWRRVQVPSTMTLGKLHKIIQLVMGWYDCHLHEFEIHGQSYGQPDPDFGFEDMLSERNVRLERFVTREKFKFSYVYDMGDCWEHEILVEKVLPVDPEVRYPCCIKGKRACPPEDCGGVWGYAEFLEAIQDPENPEHSSMLEWIGGSFDPEEFSLEEANQQLKRIR</sequence>
<protein>
    <submittedName>
        <fullName evidence="2">Plasmid pRiA4b ORF-3 family protein</fullName>
    </submittedName>
</protein>
<comment type="caution">
    <text evidence="2">The sequence shown here is derived from an EMBL/GenBank/DDBJ whole genome shotgun (WGS) entry which is preliminary data.</text>
</comment>
<dbReference type="Gene3D" id="3.10.290.30">
    <property type="entry name" value="MM3350-like"/>
    <property type="match status" value="1"/>
</dbReference>
<dbReference type="InterPro" id="IPR012912">
    <property type="entry name" value="Plasmid_pRiA4b_Orf3-like"/>
</dbReference>
<evidence type="ECO:0000313" key="2">
    <source>
        <dbReference type="EMBL" id="NCJ05296.1"/>
    </source>
</evidence>
<dbReference type="Proteomes" id="UP000607397">
    <property type="component" value="Unassembled WGS sequence"/>
</dbReference>
<dbReference type="InterPro" id="IPR024047">
    <property type="entry name" value="MM3350-like_sf"/>
</dbReference>
<dbReference type="PANTHER" id="PTHR41878:SF1">
    <property type="entry name" value="TNPR PROTEIN"/>
    <property type="match status" value="1"/>
</dbReference>
<dbReference type="Pfam" id="PF07929">
    <property type="entry name" value="PRiA4_ORF3"/>
    <property type="match status" value="1"/>
</dbReference>
<evidence type="ECO:0000259" key="1">
    <source>
        <dbReference type="Pfam" id="PF07929"/>
    </source>
</evidence>
<dbReference type="PANTHER" id="PTHR41878">
    <property type="entry name" value="LEXA REPRESSOR-RELATED"/>
    <property type="match status" value="1"/>
</dbReference>
<name>A0A8K1ZW97_9CYAN</name>
<keyword evidence="3" id="KW-1185">Reference proteome</keyword>
<feature type="domain" description="Plasmid pRiA4b Orf3-like" evidence="1">
    <location>
        <begin position="12"/>
        <end position="180"/>
    </location>
</feature>
<dbReference type="AlphaFoldDB" id="A0A8K1ZW97"/>
<dbReference type="SUPFAM" id="SSF159941">
    <property type="entry name" value="MM3350-like"/>
    <property type="match status" value="1"/>
</dbReference>
<reference evidence="2" key="1">
    <citation type="submission" date="2019-12" db="EMBL/GenBank/DDBJ databases">
        <title>High-Quality draft genome sequences of three cyanobacteria isolated from the limestone walls of the Old Cathedral of Coimbra.</title>
        <authorList>
            <person name="Tiago I."/>
            <person name="Soares F."/>
            <person name="Portugal A."/>
        </authorList>
    </citation>
    <scope>NUCLEOTIDE SEQUENCE [LARGE SCALE GENOMIC DNA]</scope>
    <source>
        <strain evidence="2">C</strain>
    </source>
</reference>
<accession>A0A8K1ZW97</accession>
<gene>
    <name evidence="2" type="ORF">GS597_01940</name>
</gene>
<dbReference type="EMBL" id="WVIC01000003">
    <property type="protein sequence ID" value="NCJ05296.1"/>
    <property type="molecule type" value="Genomic_DNA"/>
</dbReference>